<organism evidence="2 3">
    <name type="scientific">Candidatus Uhrbacteria bacterium CG_4_9_14_0_2_um_filter_41_50</name>
    <dbReference type="NCBI Taxonomy" id="1975031"/>
    <lineage>
        <taxon>Bacteria</taxon>
        <taxon>Candidatus Uhriibacteriota</taxon>
    </lineage>
</organism>
<feature type="domain" description="bAvd-like" evidence="1">
    <location>
        <begin position="17"/>
        <end position="117"/>
    </location>
</feature>
<evidence type="ECO:0000313" key="2">
    <source>
        <dbReference type="EMBL" id="PJC24651.1"/>
    </source>
</evidence>
<dbReference type="Gene3D" id="1.20.1440.60">
    <property type="entry name" value="23S rRNA-intervening sequence"/>
    <property type="match status" value="1"/>
</dbReference>
<dbReference type="EMBL" id="PFSI01000028">
    <property type="protein sequence ID" value="PJC24651.1"/>
    <property type="molecule type" value="Genomic_DNA"/>
</dbReference>
<dbReference type="CDD" id="cd16376">
    <property type="entry name" value="Avd_like"/>
    <property type="match status" value="1"/>
</dbReference>
<dbReference type="InterPro" id="IPR055360">
    <property type="entry name" value="bAvd"/>
</dbReference>
<protein>
    <recommendedName>
        <fullName evidence="1">bAvd-like domain-containing protein</fullName>
    </recommendedName>
</protein>
<dbReference type="SUPFAM" id="SSF158446">
    <property type="entry name" value="IVS-encoded protein-like"/>
    <property type="match status" value="1"/>
</dbReference>
<evidence type="ECO:0000259" key="1">
    <source>
        <dbReference type="Pfam" id="PF22296"/>
    </source>
</evidence>
<dbReference type="Pfam" id="PF22296">
    <property type="entry name" value="bAvd"/>
    <property type="match status" value="1"/>
</dbReference>
<sequence>MHGQQSTPPPTLLPVLQKLKSAYIRWFEYYASIPKTHRYTLGDKIDSLLVETIEATATAGFLERSEKIPFIRLAIRKLDTVKILLLVLWETKSLDNKKYIALSEELNEVGRMLGGWYGQLKKQTSPGGKPSEK</sequence>
<dbReference type="InterPro" id="IPR036583">
    <property type="entry name" value="23S_rRNA_IVS_sf"/>
</dbReference>
<proteinExistence type="predicted"/>
<accession>A0A2M8EPM9</accession>
<gene>
    <name evidence="2" type="ORF">CO057_01755</name>
</gene>
<dbReference type="AlphaFoldDB" id="A0A2M8EPM9"/>
<comment type="caution">
    <text evidence="2">The sequence shown here is derived from an EMBL/GenBank/DDBJ whole genome shotgun (WGS) entry which is preliminary data.</text>
</comment>
<dbReference type="Proteomes" id="UP000230251">
    <property type="component" value="Unassembled WGS sequence"/>
</dbReference>
<evidence type="ECO:0000313" key="3">
    <source>
        <dbReference type="Proteomes" id="UP000230251"/>
    </source>
</evidence>
<reference evidence="3" key="1">
    <citation type="submission" date="2017-09" db="EMBL/GenBank/DDBJ databases">
        <title>Depth-based differentiation of microbial function through sediment-hosted aquifers and enrichment of novel symbionts in the deep terrestrial subsurface.</title>
        <authorList>
            <person name="Probst A.J."/>
            <person name="Ladd B."/>
            <person name="Jarett J.K."/>
            <person name="Geller-Mcgrath D.E."/>
            <person name="Sieber C.M.K."/>
            <person name="Emerson J.B."/>
            <person name="Anantharaman K."/>
            <person name="Thomas B.C."/>
            <person name="Malmstrom R."/>
            <person name="Stieglmeier M."/>
            <person name="Klingl A."/>
            <person name="Woyke T."/>
            <person name="Ryan C.M."/>
            <person name="Banfield J.F."/>
        </authorList>
    </citation>
    <scope>NUCLEOTIDE SEQUENCE [LARGE SCALE GENOMIC DNA]</scope>
</reference>
<name>A0A2M8EPM9_9BACT</name>